<dbReference type="GO" id="GO:0009898">
    <property type="term" value="C:cytoplasmic side of plasma membrane"/>
    <property type="evidence" value="ECO:0007669"/>
    <property type="project" value="TreeGrafter"/>
</dbReference>
<keyword evidence="1" id="KW-0547">Nucleotide-binding</keyword>
<keyword evidence="2" id="KW-0067">ATP-binding</keyword>
<dbReference type="SUPFAM" id="SSF52540">
    <property type="entry name" value="P-loop containing nucleoside triphosphate hydrolases"/>
    <property type="match status" value="1"/>
</dbReference>
<dbReference type="GO" id="GO:0005524">
    <property type="term" value="F:ATP binding"/>
    <property type="evidence" value="ECO:0007669"/>
    <property type="project" value="UniProtKB-KW"/>
</dbReference>
<gene>
    <name evidence="3" type="ORF">ABS361_15355</name>
</gene>
<dbReference type="InterPro" id="IPR050625">
    <property type="entry name" value="ParA/MinD_ATPase"/>
</dbReference>
<dbReference type="InterPro" id="IPR027417">
    <property type="entry name" value="P-loop_NTPase"/>
</dbReference>
<dbReference type="GO" id="GO:0005829">
    <property type="term" value="C:cytosol"/>
    <property type="evidence" value="ECO:0007669"/>
    <property type="project" value="TreeGrafter"/>
</dbReference>
<organism evidence="3">
    <name type="scientific">Methyloraptor flagellatus</name>
    <dbReference type="NCBI Taxonomy" id="3162530"/>
    <lineage>
        <taxon>Bacteria</taxon>
        <taxon>Pseudomonadati</taxon>
        <taxon>Pseudomonadota</taxon>
        <taxon>Alphaproteobacteria</taxon>
        <taxon>Hyphomicrobiales</taxon>
        <taxon>Ancalomicrobiaceae</taxon>
        <taxon>Methyloraptor</taxon>
    </lineage>
</organism>
<proteinExistence type="predicted"/>
<dbReference type="Gene3D" id="3.40.50.2300">
    <property type="match status" value="1"/>
</dbReference>
<evidence type="ECO:0000256" key="1">
    <source>
        <dbReference type="ARBA" id="ARBA00022741"/>
    </source>
</evidence>
<dbReference type="PANTHER" id="PTHR43384:SF6">
    <property type="entry name" value="SEPTUM SITE-DETERMINING PROTEIN MIND HOMOLOG, CHLOROPLASTIC"/>
    <property type="match status" value="1"/>
</dbReference>
<evidence type="ECO:0000256" key="2">
    <source>
        <dbReference type="ARBA" id="ARBA00022840"/>
    </source>
</evidence>
<evidence type="ECO:0000313" key="3">
    <source>
        <dbReference type="EMBL" id="XBY43458.1"/>
    </source>
</evidence>
<sequence>MSEHGPGPESRGQIDINPIPRIAVQAFCETRETAALIDAASSDRRMMRTHTKVHMGGLAAAVEFYQSAPTPNLVVLESREGRDEILTHLDRLAEVCDPGSKVIVIGHVNDIILYRDLLRRGVSEYMVAPVDLFDFLKTVSDLYAGPEAAPVGRTVAFIGAKGGCGASTICHNVAWTAARIFTSDVVIADLDLAWGTAGLDFNQDPAMGIAEAVYQPERLDEVYLDRLLAKCTDHLSLLAAPASLERSYDFEESAFEGVLDVVRTNVPLVVLDVPHVWTAWSRRTLRAVDEVVLVAAPDLGNLRNAKNIMDSLRHARPNDQPARLVLNMVGVPKRPEIKPEEFAKALEMPVLATVPFEAHLFGTAANNGQMIAETDPKHPVGEIFRSIAVAMTGRAEVKAKKKSALAPFLEKLRGRKAS</sequence>
<name>A0AAU7X6A0_9HYPH</name>
<dbReference type="GO" id="GO:0051782">
    <property type="term" value="P:negative regulation of cell division"/>
    <property type="evidence" value="ECO:0007669"/>
    <property type="project" value="TreeGrafter"/>
</dbReference>
<protein>
    <submittedName>
        <fullName evidence="3">CpaE family protein</fullName>
    </submittedName>
</protein>
<dbReference type="PANTHER" id="PTHR43384">
    <property type="entry name" value="SEPTUM SITE-DETERMINING PROTEIN MIND HOMOLOG, CHLOROPLASTIC-RELATED"/>
    <property type="match status" value="1"/>
</dbReference>
<dbReference type="Gene3D" id="3.40.50.300">
    <property type="entry name" value="P-loop containing nucleotide triphosphate hydrolases"/>
    <property type="match status" value="1"/>
</dbReference>
<dbReference type="RefSeq" id="WP_407048558.1">
    <property type="nucleotide sequence ID" value="NZ_CP158568.1"/>
</dbReference>
<accession>A0AAU7X6A0</accession>
<dbReference type="EMBL" id="CP158568">
    <property type="protein sequence ID" value="XBY43458.1"/>
    <property type="molecule type" value="Genomic_DNA"/>
</dbReference>
<reference evidence="3" key="1">
    <citation type="submission" date="2024-06" db="EMBL/GenBank/DDBJ databases">
        <title>Methylostella associata gen. nov., sp. nov., a novel Ancalomicrobiaceae-affiliated facultatively methylotrophic bacteria that feed on methanotrophs of the genus Methylococcus.</title>
        <authorList>
            <person name="Saltykova V."/>
            <person name="Danilova O.V."/>
            <person name="Oshkin I.Y."/>
            <person name="Belova S.E."/>
            <person name="Pimenov N.V."/>
            <person name="Dedysh S.N."/>
        </authorList>
    </citation>
    <scope>NUCLEOTIDE SEQUENCE</scope>
    <source>
        <strain evidence="3">S20</strain>
    </source>
</reference>
<dbReference type="GO" id="GO:0016887">
    <property type="term" value="F:ATP hydrolysis activity"/>
    <property type="evidence" value="ECO:0007669"/>
    <property type="project" value="TreeGrafter"/>
</dbReference>
<dbReference type="KEGG" id="mflg:ABS361_15355"/>
<dbReference type="AlphaFoldDB" id="A0AAU7X6A0"/>